<gene>
    <name evidence="2" type="ordered locus">Isop_2502</name>
</gene>
<dbReference type="AlphaFoldDB" id="E8QXM6"/>
<reference evidence="2 3" key="2">
    <citation type="journal article" date="2011" name="Stand. Genomic Sci.">
        <title>Complete genome sequence of Isosphaera pallida type strain (IS1B).</title>
        <authorList>
            <consortium name="US DOE Joint Genome Institute (JGI-PGF)"/>
            <person name="Goker M."/>
            <person name="Cleland D."/>
            <person name="Saunders E."/>
            <person name="Lapidus A."/>
            <person name="Nolan M."/>
            <person name="Lucas S."/>
            <person name="Hammon N."/>
            <person name="Deshpande S."/>
            <person name="Cheng J.F."/>
            <person name="Tapia R."/>
            <person name="Han C."/>
            <person name="Goodwin L."/>
            <person name="Pitluck S."/>
            <person name="Liolios K."/>
            <person name="Pagani I."/>
            <person name="Ivanova N."/>
            <person name="Mavromatis K."/>
            <person name="Pati A."/>
            <person name="Chen A."/>
            <person name="Palaniappan K."/>
            <person name="Land M."/>
            <person name="Hauser L."/>
            <person name="Chang Y.J."/>
            <person name="Jeffries C.D."/>
            <person name="Detter J.C."/>
            <person name="Beck B."/>
            <person name="Woyke T."/>
            <person name="Bristow J."/>
            <person name="Eisen J.A."/>
            <person name="Markowitz V."/>
            <person name="Hugenholtz P."/>
            <person name="Kyrpides N.C."/>
            <person name="Klenk H.P."/>
        </authorList>
    </citation>
    <scope>NUCLEOTIDE SEQUENCE [LARGE SCALE GENOMIC DNA]</scope>
    <source>
        <strain evidence="3">ATCC 43644 / DSM 9630 / IS1B</strain>
    </source>
</reference>
<dbReference type="KEGG" id="ipa:Isop_2502"/>
<dbReference type="Proteomes" id="UP000008631">
    <property type="component" value="Chromosome"/>
</dbReference>
<dbReference type="eggNOG" id="ENOG5033YEW">
    <property type="taxonomic scope" value="Bacteria"/>
</dbReference>
<feature type="compositionally biased region" description="Polar residues" evidence="1">
    <location>
        <begin position="364"/>
        <end position="375"/>
    </location>
</feature>
<evidence type="ECO:0000313" key="2">
    <source>
        <dbReference type="EMBL" id="ADV63074.1"/>
    </source>
</evidence>
<dbReference type="HOGENOM" id="CLU_537227_0_0_0"/>
<dbReference type="InParanoid" id="E8QXM6"/>
<keyword evidence="3" id="KW-1185">Reference proteome</keyword>
<reference key="1">
    <citation type="submission" date="2010-11" db="EMBL/GenBank/DDBJ databases">
        <title>The complete sequence of chromosome of Isophaera pallida ATCC 43644.</title>
        <authorList>
            <consortium name="US DOE Joint Genome Institute (JGI-PGF)"/>
            <person name="Lucas S."/>
            <person name="Copeland A."/>
            <person name="Lapidus A."/>
            <person name="Bruce D."/>
            <person name="Goodwin L."/>
            <person name="Pitluck S."/>
            <person name="Kyrpides N."/>
            <person name="Mavromatis K."/>
            <person name="Pagani I."/>
            <person name="Ivanova N."/>
            <person name="Saunders E."/>
            <person name="Brettin T."/>
            <person name="Detter J.C."/>
            <person name="Han C."/>
            <person name="Tapia R."/>
            <person name="Land M."/>
            <person name="Hauser L."/>
            <person name="Markowitz V."/>
            <person name="Cheng J.-F."/>
            <person name="Hugenholtz P."/>
            <person name="Woyke T."/>
            <person name="Wu D."/>
            <person name="Eisen J.A."/>
        </authorList>
    </citation>
    <scope>NUCLEOTIDE SEQUENCE</scope>
    <source>
        <strain>ATCC 43644</strain>
    </source>
</reference>
<organism evidence="2 3">
    <name type="scientific">Isosphaera pallida (strain ATCC 43644 / DSM 9630 / IS1B)</name>
    <dbReference type="NCBI Taxonomy" id="575540"/>
    <lineage>
        <taxon>Bacteria</taxon>
        <taxon>Pseudomonadati</taxon>
        <taxon>Planctomycetota</taxon>
        <taxon>Planctomycetia</taxon>
        <taxon>Isosphaerales</taxon>
        <taxon>Isosphaeraceae</taxon>
        <taxon>Isosphaera</taxon>
    </lineage>
</organism>
<proteinExistence type="predicted"/>
<sequence length="507" mass="54510">MRPNRRPPRRVRPGVDSAHKLEERQLLSTVSSFYALSVPAAVASSPSSTTAASPSLGVSAAITDPAASNPIALVGPQAEPADMIPQSQATTAVDGGGRVSAAFRDVRDLGSSPRDLAKLPPDQLLRFITPTGDGPLRTKHFENRFQRAIFRPQLPEDRPRQRVATQLRDGGRIIEVTDADREHFVVGVTGPGIVRALPAPNGRTNIIVDGSTEYTQLIITPRQPTQPSDQRFRGGAHNFSLGQTRRDSVLQINDIIINTGRINSILGYRTADISGRIEIRGGQFPVDRIAVRSLRPGAQIIVGGDLNTLDVLGNVDLNGPNDVIQVGRDLNLFNVGGNMTLRNGAELRVGRSIGQIPQPPKGSATGSNVRQQNQPERVAGDAPLPSLVGMYVKGNLVIDPESLLSVGRGRQPENVPIVVEGNFSGYDRTRVFRPEGTVNQFISLLTDNRALVSGQLDSSRLNPPNLSPGDVAILSSYVDLFVLGNATDTPRLRNFNVPPLPQPNPTP</sequence>
<evidence type="ECO:0000313" key="3">
    <source>
        <dbReference type="Proteomes" id="UP000008631"/>
    </source>
</evidence>
<evidence type="ECO:0000256" key="1">
    <source>
        <dbReference type="SAM" id="MobiDB-lite"/>
    </source>
</evidence>
<feature type="compositionally biased region" description="Basic residues" evidence="1">
    <location>
        <begin position="1"/>
        <end position="12"/>
    </location>
</feature>
<feature type="region of interest" description="Disordered" evidence="1">
    <location>
        <begin position="352"/>
        <end position="380"/>
    </location>
</feature>
<feature type="region of interest" description="Disordered" evidence="1">
    <location>
        <begin position="1"/>
        <end position="22"/>
    </location>
</feature>
<dbReference type="EMBL" id="CP002353">
    <property type="protein sequence ID" value="ADV63074.1"/>
    <property type="molecule type" value="Genomic_DNA"/>
</dbReference>
<name>E8QXM6_ISOPI</name>
<accession>E8QXM6</accession>
<protein>
    <submittedName>
        <fullName evidence="2">Uncharacterized protein</fullName>
    </submittedName>
</protein>